<dbReference type="GO" id="GO:0046540">
    <property type="term" value="C:U4/U6 x U5 tri-snRNP complex"/>
    <property type="evidence" value="ECO:0007669"/>
    <property type="project" value="InterPro"/>
</dbReference>
<sequence>MNKNAHIEFDQVKTVEEVPVDSHLQPAEDVSSSHSRSRSSSVHRHSSREHEKEQSPAPGGAAQESLSIEETNRLRAKLGLKPLEVTEQTTDDGKIKDDLGEFYHKPADNIAHQKKAEKLREKLEVRREKRKLEQKLQTTLLADESDDEDAIAWVKKSREIEEQKKAAEKRAALLDEMDAVFGVSALVQEEQEAERRQRYSQAHLKGLRVAHDIDALGEEREVVLTLADAPVLAEDAEDVLVNVNMVDDERYKKNIVERKKAAAGYQAYDEEAEVAAALGLARPLLAKYDDEIDKDKSDKKKGFRIGDDDSIEANNADYPLTLLSFSLH</sequence>
<dbReference type="PANTHER" id="PTHR14152:SF5">
    <property type="entry name" value="U4_U6.U5 TRI-SNRNP-ASSOCIATED PROTEIN 1"/>
    <property type="match status" value="1"/>
</dbReference>
<feature type="coiled-coil region" evidence="6">
    <location>
        <begin position="115"/>
        <end position="177"/>
    </location>
</feature>
<evidence type="ECO:0000256" key="2">
    <source>
        <dbReference type="ARBA" id="ARBA00006076"/>
    </source>
</evidence>
<evidence type="ECO:0000313" key="9">
    <source>
        <dbReference type="Proteomes" id="UP000053268"/>
    </source>
</evidence>
<evidence type="ECO:0000313" key="8">
    <source>
        <dbReference type="EMBL" id="KPJ00216.1"/>
    </source>
</evidence>
<dbReference type="Pfam" id="PF03343">
    <property type="entry name" value="SART-1"/>
    <property type="match status" value="1"/>
</dbReference>
<dbReference type="Proteomes" id="UP000053268">
    <property type="component" value="Unassembled WGS sequence"/>
</dbReference>
<organism evidence="8 9">
    <name type="scientific">Papilio xuthus</name>
    <name type="common">Asian swallowtail butterfly</name>
    <dbReference type="NCBI Taxonomy" id="66420"/>
    <lineage>
        <taxon>Eukaryota</taxon>
        <taxon>Metazoa</taxon>
        <taxon>Ecdysozoa</taxon>
        <taxon>Arthropoda</taxon>
        <taxon>Hexapoda</taxon>
        <taxon>Insecta</taxon>
        <taxon>Pterygota</taxon>
        <taxon>Neoptera</taxon>
        <taxon>Endopterygota</taxon>
        <taxon>Lepidoptera</taxon>
        <taxon>Glossata</taxon>
        <taxon>Ditrysia</taxon>
        <taxon>Papilionoidea</taxon>
        <taxon>Papilionidae</taxon>
        <taxon>Papilioninae</taxon>
        <taxon>Papilio</taxon>
    </lineage>
</organism>
<evidence type="ECO:0000256" key="6">
    <source>
        <dbReference type="SAM" id="Coils"/>
    </source>
</evidence>
<keyword evidence="3" id="KW-0507">mRNA processing</keyword>
<dbReference type="InterPro" id="IPR005011">
    <property type="entry name" value="SNU66/SART1"/>
</dbReference>
<keyword evidence="5" id="KW-0539">Nucleus</keyword>
<comment type="subcellular location">
    <subcellularLocation>
        <location evidence="1">Nucleus</location>
    </subcellularLocation>
</comment>
<reference evidence="8 9" key="1">
    <citation type="journal article" date="2015" name="Nat. Commun.">
        <title>Outbred genome sequencing and CRISPR/Cas9 gene editing in butterflies.</title>
        <authorList>
            <person name="Li X."/>
            <person name="Fan D."/>
            <person name="Zhang W."/>
            <person name="Liu G."/>
            <person name="Zhang L."/>
            <person name="Zhao L."/>
            <person name="Fang X."/>
            <person name="Chen L."/>
            <person name="Dong Y."/>
            <person name="Chen Y."/>
            <person name="Ding Y."/>
            <person name="Zhao R."/>
            <person name="Feng M."/>
            <person name="Zhu Y."/>
            <person name="Feng Y."/>
            <person name="Jiang X."/>
            <person name="Zhu D."/>
            <person name="Xiang H."/>
            <person name="Feng X."/>
            <person name="Li S."/>
            <person name="Wang J."/>
            <person name="Zhang G."/>
            <person name="Kronforst M.R."/>
            <person name="Wang W."/>
        </authorList>
    </citation>
    <scope>NUCLEOTIDE SEQUENCE [LARGE SCALE GENOMIC DNA]</scope>
    <source>
        <strain evidence="8">Ya'a_city_454_Px</strain>
        <tissue evidence="8">Whole body</tissue>
    </source>
</reference>
<evidence type="ECO:0000256" key="4">
    <source>
        <dbReference type="ARBA" id="ARBA00023187"/>
    </source>
</evidence>
<dbReference type="EMBL" id="KQ459472">
    <property type="protein sequence ID" value="KPJ00216.1"/>
    <property type="molecule type" value="Genomic_DNA"/>
</dbReference>
<dbReference type="PANTHER" id="PTHR14152">
    <property type="entry name" value="SQUAMOUS CELL CARCINOMA ANTIGEN RECOGNISED BY CYTOTOXIC T LYMPHOCYTES"/>
    <property type="match status" value="1"/>
</dbReference>
<keyword evidence="4" id="KW-0508">mRNA splicing</keyword>
<protein>
    <submittedName>
        <fullName evidence="8">U4/U6.U5 tri-snRNP-associated protein 1</fullName>
    </submittedName>
</protein>
<dbReference type="Pfam" id="PF19252">
    <property type="entry name" value="HIND"/>
    <property type="match status" value="1"/>
</dbReference>
<feature type="region of interest" description="Disordered" evidence="7">
    <location>
        <begin position="1"/>
        <end position="70"/>
    </location>
</feature>
<evidence type="ECO:0000256" key="7">
    <source>
        <dbReference type="SAM" id="MobiDB-lite"/>
    </source>
</evidence>
<evidence type="ECO:0000256" key="1">
    <source>
        <dbReference type="ARBA" id="ARBA00004123"/>
    </source>
</evidence>
<dbReference type="STRING" id="66420.A0A194Q9W5"/>
<proteinExistence type="inferred from homology"/>
<keyword evidence="6" id="KW-0175">Coiled coil</keyword>
<keyword evidence="9" id="KW-1185">Reference proteome</keyword>
<feature type="compositionally biased region" description="Basic and acidic residues" evidence="7">
    <location>
        <begin position="1"/>
        <end position="16"/>
    </location>
</feature>
<dbReference type="GO" id="GO:0000481">
    <property type="term" value="P:maturation of 5S rRNA"/>
    <property type="evidence" value="ECO:0007669"/>
    <property type="project" value="TreeGrafter"/>
</dbReference>
<dbReference type="GO" id="GO:0045292">
    <property type="term" value="P:mRNA cis splicing, via spliceosome"/>
    <property type="evidence" value="ECO:0007669"/>
    <property type="project" value="TreeGrafter"/>
</dbReference>
<comment type="similarity">
    <text evidence="2">Belongs to the SNU66/SART1 family.</text>
</comment>
<feature type="compositionally biased region" description="Basic residues" evidence="7">
    <location>
        <begin position="35"/>
        <end position="47"/>
    </location>
</feature>
<dbReference type="AlphaFoldDB" id="A0A194Q9W5"/>
<accession>A0A194Q9W5</accession>
<name>A0A194Q9W5_PAPXU</name>
<dbReference type="InterPro" id="IPR045347">
    <property type="entry name" value="HIND"/>
</dbReference>
<gene>
    <name evidence="8" type="ORF">RR46_03003</name>
</gene>
<evidence type="ECO:0000256" key="3">
    <source>
        <dbReference type="ARBA" id="ARBA00022664"/>
    </source>
</evidence>
<evidence type="ECO:0000256" key="5">
    <source>
        <dbReference type="ARBA" id="ARBA00023242"/>
    </source>
</evidence>